<dbReference type="Pfam" id="PF15891">
    <property type="entry name" value="Nuc_deoxyri_tr2"/>
    <property type="match status" value="1"/>
</dbReference>
<sequence>MAGRRYYEAPDRYVPDPADPVRSVFLAGGITHCPPWQSEAAAGLGEFVVLNPRRADFDVADPGQTDDQIAWEFHHLWLADLTLFWFPACDPALTVQPITLYELGAAAATPTRQIVVGTDPAYPRATDVRLQLTHARPGLTVHSTLTATVTEARRHLAQ</sequence>
<gene>
    <name evidence="1" type="ORF">ITX44_30710</name>
</gene>
<dbReference type="RefSeq" id="WP_205361256.1">
    <property type="nucleotide sequence ID" value="NZ_JADKYB010000020.1"/>
</dbReference>
<name>A0ABS2TZS6_9ACTN</name>
<comment type="caution">
    <text evidence="1">The sequence shown here is derived from an EMBL/GenBank/DDBJ whole genome shotgun (WGS) entry which is preliminary data.</text>
</comment>
<evidence type="ECO:0000313" key="1">
    <source>
        <dbReference type="EMBL" id="MBM9508847.1"/>
    </source>
</evidence>
<dbReference type="Gene3D" id="3.40.50.450">
    <property type="match status" value="1"/>
</dbReference>
<protein>
    <submittedName>
        <fullName evidence="1">Nucleoside 2-deoxyribosyltransferase domain-containing protein</fullName>
    </submittedName>
</protein>
<reference evidence="1 2" key="1">
    <citation type="submission" date="2021-01" db="EMBL/GenBank/DDBJ databases">
        <title>Streptomyces acididurans sp. nov., isolated from a peat swamp forest soil.</title>
        <authorList>
            <person name="Chantavorakit T."/>
            <person name="Duangmal K."/>
        </authorList>
    </citation>
    <scope>NUCLEOTIDE SEQUENCE [LARGE SCALE GENOMIC DNA]</scope>
    <source>
        <strain evidence="1 2">KK5PA1</strain>
    </source>
</reference>
<organism evidence="1 2">
    <name type="scientific">Actinacidiphila acididurans</name>
    <dbReference type="NCBI Taxonomy" id="2784346"/>
    <lineage>
        <taxon>Bacteria</taxon>
        <taxon>Bacillati</taxon>
        <taxon>Actinomycetota</taxon>
        <taxon>Actinomycetes</taxon>
        <taxon>Kitasatosporales</taxon>
        <taxon>Streptomycetaceae</taxon>
        <taxon>Actinacidiphila</taxon>
    </lineage>
</organism>
<dbReference type="InterPro" id="IPR039470">
    <property type="entry name" value="Nuc_deoxyri_tr2"/>
</dbReference>
<accession>A0ABS2TZS6</accession>
<keyword evidence="2" id="KW-1185">Reference proteome</keyword>
<evidence type="ECO:0000313" key="2">
    <source>
        <dbReference type="Proteomes" id="UP000749040"/>
    </source>
</evidence>
<proteinExistence type="predicted"/>
<dbReference type="EMBL" id="JADKYB010000020">
    <property type="protein sequence ID" value="MBM9508847.1"/>
    <property type="molecule type" value="Genomic_DNA"/>
</dbReference>
<dbReference type="Proteomes" id="UP000749040">
    <property type="component" value="Unassembled WGS sequence"/>
</dbReference>